<dbReference type="Gene3D" id="1.10.150.240">
    <property type="entry name" value="Putative phosphatase, domain 2"/>
    <property type="match status" value="1"/>
</dbReference>
<dbReference type="PANTHER" id="PTHR43611">
    <property type="entry name" value="ALPHA-D-GLUCOSE 1-PHOSPHATE PHOSPHATASE"/>
    <property type="match status" value="1"/>
</dbReference>
<dbReference type="InterPro" id="IPR036412">
    <property type="entry name" value="HAD-like_sf"/>
</dbReference>
<dbReference type="Proteomes" id="UP001610100">
    <property type="component" value="Unassembled WGS sequence"/>
</dbReference>
<dbReference type="SUPFAM" id="SSF56784">
    <property type="entry name" value="HAD-like"/>
    <property type="match status" value="1"/>
</dbReference>
<organism evidence="1 2">
    <name type="scientific">Gaetbulibacter aestuarii</name>
    <dbReference type="NCBI Taxonomy" id="1502358"/>
    <lineage>
        <taxon>Bacteria</taxon>
        <taxon>Pseudomonadati</taxon>
        <taxon>Bacteroidota</taxon>
        <taxon>Flavobacteriia</taxon>
        <taxon>Flavobacteriales</taxon>
        <taxon>Flavobacteriaceae</taxon>
        <taxon>Gaetbulibacter</taxon>
    </lineage>
</organism>
<accession>A0ABW7N2P2</accession>
<dbReference type="SFLD" id="SFLDG01129">
    <property type="entry name" value="C1.5:_HAD__Beta-PGM__Phosphata"/>
    <property type="match status" value="1"/>
</dbReference>
<proteinExistence type="predicted"/>
<dbReference type="NCBIfam" id="TIGR01509">
    <property type="entry name" value="HAD-SF-IA-v3"/>
    <property type="match status" value="1"/>
</dbReference>
<dbReference type="PANTHER" id="PTHR43611:SF3">
    <property type="entry name" value="FLAVIN MONONUCLEOTIDE HYDROLASE 1, CHLOROPLATIC"/>
    <property type="match status" value="1"/>
</dbReference>
<name>A0ABW7N2P2_9FLAO</name>
<dbReference type="Gene3D" id="3.40.50.1000">
    <property type="entry name" value="HAD superfamily/HAD-like"/>
    <property type="match status" value="1"/>
</dbReference>
<reference evidence="1 2" key="1">
    <citation type="submission" date="2024-02" db="EMBL/GenBank/DDBJ databases">
        <title>A Gaetbulibacter species isolated from tidal flats and genomic insights of their niches.</title>
        <authorList>
            <person name="Ye Y."/>
        </authorList>
    </citation>
    <scope>NUCLEOTIDE SEQUENCE [LARGE SCALE GENOMIC DNA]</scope>
    <source>
        <strain evidence="1 2">KYW382</strain>
    </source>
</reference>
<dbReference type="Pfam" id="PF00702">
    <property type="entry name" value="Hydrolase"/>
    <property type="match status" value="1"/>
</dbReference>
<dbReference type="PRINTS" id="PR00413">
    <property type="entry name" value="HADHALOGNASE"/>
</dbReference>
<dbReference type="SFLD" id="SFLDS00003">
    <property type="entry name" value="Haloacid_Dehalogenase"/>
    <property type="match status" value="1"/>
</dbReference>
<keyword evidence="2" id="KW-1185">Reference proteome</keyword>
<sequence length="203" mass="24132">MIKALIFDFGNVFLNLDIEGAMRKTLNAFNIESLSNDMIATNERYETGDISSEAFIDFYRNKFPDISEETWIPLWNSMLKDFPEYRLEFLQKLQRSNKFKLILFSNTNEIHLSWVKHNVRFYETFKNCFDAFYLSHEIHRRKPDVSSYEFILSEHQLKGKDCFFVDDNADNIKGAASLGIHTWHINPKHEDVTELFQKHQDLF</sequence>
<dbReference type="CDD" id="cd02603">
    <property type="entry name" value="HAD_sEH-N_like"/>
    <property type="match status" value="1"/>
</dbReference>
<evidence type="ECO:0000313" key="2">
    <source>
        <dbReference type="Proteomes" id="UP001610100"/>
    </source>
</evidence>
<comment type="caution">
    <text evidence="1">The sequence shown here is derived from an EMBL/GenBank/DDBJ whole genome shotgun (WGS) entry which is preliminary data.</text>
</comment>
<dbReference type="InterPro" id="IPR023214">
    <property type="entry name" value="HAD_sf"/>
</dbReference>
<dbReference type="RefSeq" id="WP_344742280.1">
    <property type="nucleotide sequence ID" value="NZ_BAABAY010000007.1"/>
</dbReference>
<dbReference type="EMBL" id="JBAWKB010000006">
    <property type="protein sequence ID" value="MFH6772988.1"/>
    <property type="molecule type" value="Genomic_DNA"/>
</dbReference>
<gene>
    <name evidence="1" type="ORF">V8G58_13675</name>
</gene>
<evidence type="ECO:0000313" key="1">
    <source>
        <dbReference type="EMBL" id="MFH6772988.1"/>
    </source>
</evidence>
<dbReference type="InterPro" id="IPR023198">
    <property type="entry name" value="PGP-like_dom2"/>
</dbReference>
<protein>
    <submittedName>
        <fullName evidence="1">HAD family phosphatase</fullName>
    </submittedName>
</protein>
<dbReference type="InterPro" id="IPR006439">
    <property type="entry name" value="HAD-SF_hydro_IA"/>
</dbReference>